<evidence type="ECO:0000313" key="1">
    <source>
        <dbReference type="EMBL" id="KAG7162418.1"/>
    </source>
</evidence>
<comment type="caution">
    <text evidence="1">The sequence shown here is derived from an EMBL/GenBank/DDBJ whole genome shotgun (WGS) entry which is preliminary data.</text>
</comment>
<gene>
    <name evidence="1" type="ORF">Hamer_G007953</name>
</gene>
<protein>
    <submittedName>
        <fullName evidence="1">Uncharacterized protein</fullName>
    </submittedName>
</protein>
<proteinExistence type="predicted"/>
<feature type="non-terminal residue" evidence="1">
    <location>
        <position position="1"/>
    </location>
</feature>
<name>A0A8J5JWD9_HOMAM</name>
<accession>A0A8J5JWD9</accession>
<dbReference type="EMBL" id="JAHLQT010027705">
    <property type="protein sequence ID" value="KAG7162418.1"/>
    <property type="molecule type" value="Genomic_DNA"/>
</dbReference>
<dbReference type="Proteomes" id="UP000747542">
    <property type="component" value="Unassembled WGS sequence"/>
</dbReference>
<evidence type="ECO:0000313" key="2">
    <source>
        <dbReference type="Proteomes" id="UP000747542"/>
    </source>
</evidence>
<dbReference type="AlphaFoldDB" id="A0A8J5JWD9"/>
<organism evidence="1 2">
    <name type="scientific">Homarus americanus</name>
    <name type="common">American lobster</name>
    <dbReference type="NCBI Taxonomy" id="6706"/>
    <lineage>
        <taxon>Eukaryota</taxon>
        <taxon>Metazoa</taxon>
        <taxon>Ecdysozoa</taxon>
        <taxon>Arthropoda</taxon>
        <taxon>Crustacea</taxon>
        <taxon>Multicrustacea</taxon>
        <taxon>Malacostraca</taxon>
        <taxon>Eumalacostraca</taxon>
        <taxon>Eucarida</taxon>
        <taxon>Decapoda</taxon>
        <taxon>Pleocyemata</taxon>
        <taxon>Astacidea</taxon>
        <taxon>Nephropoidea</taxon>
        <taxon>Nephropidae</taxon>
        <taxon>Homarus</taxon>
    </lineage>
</organism>
<sequence>MKTKRLVHDQRSDVLCLLQEVQPIFCDVPQPSPVVTHGVMLVDDVALVKQVPYCRSFLKIGILNDEVT</sequence>
<reference evidence="1" key="1">
    <citation type="journal article" date="2021" name="Sci. Adv.">
        <title>The American lobster genome reveals insights on longevity, neural, and immune adaptations.</title>
        <authorList>
            <person name="Polinski J.M."/>
            <person name="Zimin A.V."/>
            <person name="Clark K.F."/>
            <person name="Kohn A.B."/>
            <person name="Sadowski N."/>
            <person name="Timp W."/>
            <person name="Ptitsyn A."/>
            <person name="Khanna P."/>
            <person name="Romanova D.Y."/>
            <person name="Williams P."/>
            <person name="Greenwood S.J."/>
            <person name="Moroz L.L."/>
            <person name="Walt D.R."/>
            <person name="Bodnar A.G."/>
        </authorList>
    </citation>
    <scope>NUCLEOTIDE SEQUENCE</scope>
    <source>
        <strain evidence="1">GMGI-L3</strain>
    </source>
</reference>
<keyword evidence="2" id="KW-1185">Reference proteome</keyword>